<evidence type="ECO:0000313" key="1">
    <source>
        <dbReference type="EMBL" id="KZL18065.1"/>
    </source>
</evidence>
<gene>
    <name evidence="1" type="ORF">PsAD2_02800</name>
</gene>
<dbReference type="Proteomes" id="UP000076577">
    <property type="component" value="Unassembled WGS sequence"/>
</dbReference>
<sequence>MSLIDFGTERPLNPVDTIENLATGNDWSFERLGDDEISISVTGSWCDYHVTFSWMEELEALHMASAFDLKVPAPRKDEIVRLLALINEQQWMGHFDIWGREGVVIFRQSLLLAGGAEANSSQIEVLLSNSLDSCERYYQSFQFVVWAGKTAQEALETVMFETAGDA</sequence>
<dbReference type="PATRIC" id="fig|989403.3.peg.2995"/>
<dbReference type="OrthoDB" id="9792176at2"/>
<dbReference type="EMBL" id="LMCB01000024">
    <property type="protein sequence ID" value="KZL18065.1"/>
    <property type="molecule type" value="Genomic_DNA"/>
</dbReference>
<reference evidence="1 2" key="1">
    <citation type="journal article" date="2016" name="Front. Microbiol.">
        <title>Comparative Genomic Analysis Reveals a Diverse Repertoire of Genes Involved in Prokaryote-Eukaryote Interactions within the Pseudovibrio Genus.</title>
        <authorList>
            <person name="Romano S."/>
            <person name="Fernandez-Guerra A."/>
            <person name="Reen F.J."/>
            <person name="Glockner F.O."/>
            <person name="Crowley S.P."/>
            <person name="O'Sullivan O."/>
            <person name="Cotter P.D."/>
            <person name="Adams C."/>
            <person name="Dobson A.D."/>
            <person name="O'Gara F."/>
        </authorList>
    </citation>
    <scope>NUCLEOTIDE SEQUENCE [LARGE SCALE GENOMIC DNA]</scope>
    <source>
        <strain evidence="1 2">Ad2</strain>
    </source>
</reference>
<evidence type="ECO:0000313" key="2">
    <source>
        <dbReference type="Proteomes" id="UP000076577"/>
    </source>
</evidence>
<dbReference type="InterPro" id="IPR019660">
    <property type="entry name" value="Put_sensory_transdc_reg_YbjN"/>
</dbReference>
<keyword evidence="2" id="KW-1185">Reference proteome</keyword>
<dbReference type="AlphaFoldDB" id="A0A165XUX2"/>
<dbReference type="Pfam" id="PF10722">
    <property type="entry name" value="YbjN"/>
    <property type="match status" value="1"/>
</dbReference>
<dbReference type="RefSeq" id="WP_068006846.1">
    <property type="nucleotide sequence ID" value="NZ_FOFM01000006.1"/>
</dbReference>
<comment type="caution">
    <text evidence="1">The sequence shown here is derived from an EMBL/GenBank/DDBJ whole genome shotgun (WGS) entry which is preliminary data.</text>
</comment>
<proteinExistence type="predicted"/>
<evidence type="ECO:0008006" key="3">
    <source>
        <dbReference type="Google" id="ProtNLM"/>
    </source>
</evidence>
<accession>A0A165XUX2</accession>
<organism evidence="1 2">
    <name type="scientific">Pseudovibrio axinellae</name>
    <dbReference type="NCBI Taxonomy" id="989403"/>
    <lineage>
        <taxon>Bacteria</taxon>
        <taxon>Pseudomonadati</taxon>
        <taxon>Pseudomonadota</taxon>
        <taxon>Alphaproteobacteria</taxon>
        <taxon>Hyphomicrobiales</taxon>
        <taxon>Stappiaceae</taxon>
        <taxon>Pseudovibrio</taxon>
    </lineage>
</organism>
<dbReference type="CDD" id="cd17033">
    <property type="entry name" value="DR1245-like"/>
    <property type="match status" value="1"/>
</dbReference>
<protein>
    <recommendedName>
        <fullName evidence="3">Bacterial sensory transduction regulator</fullName>
    </recommendedName>
</protein>
<dbReference type="STRING" id="989403.SAMN05421798_106180"/>
<name>A0A165XUX2_9HYPH</name>